<sequence length="110" mass="12980">MTDTGYLILDKNGIAGFKKTARGAENCGRNEIPVKVEVSMDESKFNKPYPTKKIHVTPWDKDIGIEDIHFEDSWITEEEEQMIRERRLEKYEKVLRDQGYKVEKIEDEEE</sequence>
<proteinExistence type="predicted"/>
<evidence type="ECO:0000313" key="2">
    <source>
        <dbReference type="Proteomes" id="UP000324595"/>
    </source>
</evidence>
<reference evidence="1 2" key="1">
    <citation type="submission" date="2019-07" db="EMBL/GenBank/DDBJ databases">
        <title>Genomic Encyclopedia of Archaeal and Bacterial Type Strains, Phase II (KMG-II): from individual species to whole genera.</title>
        <authorList>
            <person name="Goeker M."/>
        </authorList>
    </citation>
    <scope>NUCLEOTIDE SEQUENCE [LARGE SCALE GENOMIC DNA]</scope>
    <source>
        <strain evidence="1 2">DSM 21935</strain>
    </source>
</reference>
<evidence type="ECO:0000313" key="1">
    <source>
        <dbReference type="EMBL" id="TYP92053.1"/>
    </source>
</evidence>
<comment type="caution">
    <text evidence="1">The sequence shown here is derived from an EMBL/GenBank/DDBJ whole genome shotgun (WGS) entry which is preliminary data.</text>
</comment>
<dbReference type="OrthoDB" id="9882229at2"/>
<name>A0A5D3YGC1_9BACT</name>
<gene>
    <name evidence="1" type="ORF">LX73_2299</name>
</gene>
<dbReference type="Proteomes" id="UP000324595">
    <property type="component" value="Unassembled WGS sequence"/>
</dbReference>
<dbReference type="AlphaFoldDB" id="A0A5D3YGC1"/>
<dbReference type="EMBL" id="VNHY01000004">
    <property type="protein sequence ID" value="TYP92053.1"/>
    <property type="molecule type" value="Genomic_DNA"/>
</dbReference>
<keyword evidence="2" id="KW-1185">Reference proteome</keyword>
<organism evidence="1 2">
    <name type="scientific">Fodinibius salinus</name>
    <dbReference type="NCBI Taxonomy" id="860790"/>
    <lineage>
        <taxon>Bacteria</taxon>
        <taxon>Pseudomonadati</taxon>
        <taxon>Balneolota</taxon>
        <taxon>Balneolia</taxon>
        <taxon>Balneolales</taxon>
        <taxon>Balneolaceae</taxon>
        <taxon>Fodinibius</taxon>
    </lineage>
</organism>
<accession>A0A5D3YGC1</accession>
<dbReference type="RefSeq" id="WP_148899618.1">
    <property type="nucleotide sequence ID" value="NZ_VNHY01000004.1"/>
</dbReference>
<protein>
    <submittedName>
        <fullName evidence="1">Uncharacterized protein</fullName>
    </submittedName>
</protein>